<dbReference type="AlphaFoldDB" id="A0A4R0J195"/>
<accession>A0A4R0J195</accession>
<keyword evidence="2" id="KW-1185">Reference proteome</keyword>
<evidence type="ECO:0000313" key="2">
    <source>
        <dbReference type="Proteomes" id="UP000292695"/>
    </source>
</evidence>
<sequence length="154" mass="17234">MSLGREINQAIITFEYGAVLALVEPDGYPVAVRCRPEPVNDGQALRIRRPAWLRFDSGPACLMAHSHDKHGWKLRGLIAKGTTTSDGMGIVFMPAQFRWIMRNRGNPVGLMRTALRSLAKSREDAEGYLRRTGQNPPPIPWRTIIAAKKRARST</sequence>
<reference evidence="1 2" key="1">
    <citation type="submission" date="2019-02" db="EMBL/GenBank/DDBJ databases">
        <title>Kribbella capetownensis sp. nov. and Kribbella speibonae sp. nov., isolated from soil.</title>
        <authorList>
            <person name="Curtis S.M."/>
            <person name="Norton I."/>
            <person name="Everest G.J."/>
            <person name="Meyers P.R."/>
        </authorList>
    </citation>
    <scope>NUCLEOTIDE SEQUENCE [LARGE SCALE GENOMIC DNA]</scope>
    <source>
        <strain evidence="1 2">DSM 27082</strain>
    </source>
</reference>
<dbReference type="EMBL" id="SJKA01000004">
    <property type="protein sequence ID" value="TCC34905.1"/>
    <property type="molecule type" value="Genomic_DNA"/>
</dbReference>
<dbReference type="OrthoDB" id="162914at2"/>
<name>A0A4R0J195_9ACTN</name>
<protein>
    <submittedName>
        <fullName evidence="1">Uncharacterized protein</fullName>
    </submittedName>
</protein>
<gene>
    <name evidence="1" type="ORF">E0H50_13510</name>
</gene>
<comment type="caution">
    <text evidence="1">The sequence shown here is derived from an EMBL/GenBank/DDBJ whole genome shotgun (WGS) entry which is preliminary data.</text>
</comment>
<proteinExistence type="predicted"/>
<dbReference type="Proteomes" id="UP000292695">
    <property type="component" value="Unassembled WGS sequence"/>
</dbReference>
<organism evidence="1 2">
    <name type="scientific">Kribbella sindirgiensis</name>
    <dbReference type="NCBI Taxonomy" id="1124744"/>
    <lineage>
        <taxon>Bacteria</taxon>
        <taxon>Bacillati</taxon>
        <taxon>Actinomycetota</taxon>
        <taxon>Actinomycetes</taxon>
        <taxon>Propionibacteriales</taxon>
        <taxon>Kribbellaceae</taxon>
        <taxon>Kribbella</taxon>
    </lineage>
</organism>
<evidence type="ECO:0000313" key="1">
    <source>
        <dbReference type="EMBL" id="TCC34905.1"/>
    </source>
</evidence>
<dbReference type="RefSeq" id="WP_131287734.1">
    <property type="nucleotide sequence ID" value="NZ_SJKA01000004.1"/>
</dbReference>